<dbReference type="Proteomes" id="UP001180487">
    <property type="component" value="Unassembled WGS sequence"/>
</dbReference>
<evidence type="ECO:0000313" key="4">
    <source>
        <dbReference type="Proteomes" id="UP001180487"/>
    </source>
</evidence>
<organism evidence="3 4">
    <name type="scientific">Rhodoferax ferrireducens</name>
    <dbReference type="NCBI Taxonomy" id="192843"/>
    <lineage>
        <taxon>Bacteria</taxon>
        <taxon>Pseudomonadati</taxon>
        <taxon>Pseudomonadota</taxon>
        <taxon>Betaproteobacteria</taxon>
        <taxon>Burkholderiales</taxon>
        <taxon>Comamonadaceae</taxon>
        <taxon>Rhodoferax</taxon>
    </lineage>
</organism>
<name>A0ABU2C9P6_9BURK</name>
<comment type="caution">
    <text evidence="3">The sequence shown here is derived from an EMBL/GenBank/DDBJ whole genome shotgun (WGS) entry which is preliminary data.</text>
</comment>
<dbReference type="EMBL" id="JAVDXT010000002">
    <property type="protein sequence ID" value="MDR7378058.1"/>
    <property type="molecule type" value="Genomic_DNA"/>
</dbReference>
<evidence type="ECO:0000256" key="1">
    <source>
        <dbReference type="SAM" id="MobiDB-lite"/>
    </source>
</evidence>
<feature type="signal peptide" evidence="2">
    <location>
        <begin position="1"/>
        <end position="23"/>
    </location>
</feature>
<dbReference type="Pfam" id="PF11776">
    <property type="entry name" value="RcnB"/>
    <property type="match status" value="1"/>
</dbReference>
<evidence type="ECO:0000256" key="2">
    <source>
        <dbReference type="SAM" id="SignalP"/>
    </source>
</evidence>
<feature type="region of interest" description="Disordered" evidence="1">
    <location>
        <begin position="25"/>
        <end position="89"/>
    </location>
</feature>
<reference evidence="3 4" key="1">
    <citation type="submission" date="2023-07" db="EMBL/GenBank/DDBJ databases">
        <title>Sorghum-associated microbial communities from plants grown in Nebraska, USA.</title>
        <authorList>
            <person name="Schachtman D."/>
        </authorList>
    </citation>
    <scope>NUCLEOTIDE SEQUENCE [LARGE SCALE GENOMIC DNA]</scope>
    <source>
        <strain evidence="3 4">BE313</strain>
    </source>
</reference>
<dbReference type="InterPro" id="IPR024572">
    <property type="entry name" value="RcnB"/>
</dbReference>
<evidence type="ECO:0000313" key="3">
    <source>
        <dbReference type="EMBL" id="MDR7378058.1"/>
    </source>
</evidence>
<protein>
    <submittedName>
        <fullName evidence="3">Ni/Co efflux regulator RcnB</fullName>
    </submittedName>
</protein>
<proteinExistence type="predicted"/>
<keyword evidence="2" id="KW-0732">Signal</keyword>
<keyword evidence="4" id="KW-1185">Reference proteome</keyword>
<dbReference type="Gene3D" id="3.10.450.160">
    <property type="entry name" value="inner membrane protein cigr"/>
    <property type="match status" value="1"/>
</dbReference>
<dbReference type="RefSeq" id="WP_116606343.1">
    <property type="nucleotide sequence ID" value="NZ_JAVDXT010000002.1"/>
</dbReference>
<feature type="chain" id="PRO_5045607061" evidence="2">
    <location>
        <begin position="24"/>
        <end position="142"/>
    </location>
</feature>
<accession>A0ABU2C9P6</accession>
<gene>
    <name evidence="3" type="ORF">J2X19_002737</name>
</gene>
<sequence>MQKTAITAAFTAAALTLSSLAFAQGNSGGRGDQELPRHGKPPSHSNARPGEHNQRPGPQRMETQQHNGPGQAHTRGAGPDHRFYKGGRLPAEYRNRQYVVDDWRGHHLHAPPRGYHWVQTGGDYVLVAITTGIIAQIILGNF</sequence>